<protein>
    <submittedName>
        <fullName evidence="3">DUF4142 domain-containing protein</fullName>
    </submittedName>
</protein>
<sequence>MLKKYAAASALVVAMATPAFAQVEGDFRLDAMQANAFEIQSAQIALQKSRNPAVRAYAREALRDHQAANVALAGGERNYMAARQAGPGGLVGGLVEAPLAIAGGAVGAATGVATGVVGGTLQGGPVGAIEGAGTGLSRGAAAGARAFDPDTTAGTTVVQPNPQQQQMLAELNATPPGARFDRLYGQQQVMAHQMSISMTQSYAQSGPNPALRNYAQQALPVLQQHVWTPPRVQAKSLDKALRVIGCCHVSGL</sequence>
<dbReference type="InterPro" id="IPR012347">
    <property type="entry name" value="Ferritin-like"/>
</dbReference>
<dbReference type="PANTHER" id="PTHR38593">
    <property type="entry name" value="BLR2558 PROTEIN"/>
    <property type="match status" value="1"/>
</dbReference>
<dbReference type="PANTHER" id="PTHR38593:SF1">
    <property type="entry name" value="BLR2558 PROTEIN"/>
    <property type="match status" value="1"/>
</dbReference>
<proteinExistence type="predicted"/>
<evidence type="ECO:0000259" key="2">
    <source>
        <dbReference type="Pfam" id="PF13628"/>
    </source>
</evidence>
<dbReference type="Pfam" id="PF13628">
    <property type="entry name" value="DUF4142"/>
    <property type="match status" value="2"/>
</dbReference>
<keyword evidence="1" id="KW-0732">Signal</keyword>
<name>A0ABU9ZA24_9HYPH</name>
<comment type="caution">
    <text evidence="3">The sequence shown here is derived from an EMBL/GenBank/DDBJ whole genome shotgun (WGS) entry which is preliminary data.</text>
</comment>
<feature type="chain" id="PRO_5046160145" evidence="1">
    <location>
        <begin position="22"/>
        <end position="252"/>
    </location>
</feature>
<evidence type="ECO:0000313" key="3">
    <source>
        <dbReference type="EMBL" id="MEN3227885.1"/>
    </source>
</evidence>
<dbReference type="RefSeq" id="WP_345970681.1">
    <property type="nucleotide sequence ID" value="NZ_JAQYXL010000001.1"/>
</dbReference>
<evidence type="ECO:0000313" key="4">
    <source>
        <dbReference type="Proteomes" id="UP001404845"/>
    </source>
</evidence>
<dbReference type="EMBL" id="JAQYXL010000001">
    <property type="protein sequence ID" value="MEN3227885.1"/>
    <property type="molecule type" value="Genomic_DNA"/>
</dbReference>
<feature type="domain" description="DUF4142" evidence="2">
    <location>
        <begin position="28"/>
        <end position="73"/>
    </location>
</feature>
<keyword evidence="4" id="KW-1185">Reference proteome</keyword>
<feature type="signal peptide" evidence="1">
    <location>
        <begin position="1"/>
        <end position="21"/>
    </location>
</feature>
<gene>
    <name evidence="3" type="ORF">PUR21_09640</name>
</gene>
<feature type="domain" description="DUF4142" evidence="2">
    <location>
        <begin position="156"/>
        <end position="226"/>
    </location>
</feature>
<reference evidence="3 4" key="1">
    <citation type="journal article" date="2023" name="PLoS ONE">
        <title>Complete genome assembly of Hawai'i environmental nontuberculous mycobacteria reveals unexpected co-isolation with methylobacteria.</title>
        <authorList>
            <person name="Hendrix J."/>
            <person name="Epperson L.E."/>
            <person name="Tong E.I."/>
            <person name="Chan Y.L."/>
            <person name="Hasan N.A."/>
            <person name="Dawrs S.N."/>
            <person name="Norton G.J."/>
            <person name="Virdi R."/>
            <person name="Crooks J.L."/>
            <person name="Chan E.D."/>
            <person name="Honda J.R."/>
            <person name="Strong M."/>
        </authorList>
    </citation>
    <scope>NUCLEOTIDE SEQUENCE [LARGE SCALE GENOMIC DNA]</scope>
    <source>
        <strain evidence="3 4">NJH_HI01</strain>
    </source>
</reference>
<evidence type="ECO:0000256" key="1">
    <source>
        <dbReference type="SAM" id="SignalP"/>
    </source>
</evidence>
<dbReference type="InterPro" id="IPR025419">
    <property type="entry name" value="DUF4142"/>
</dbReference>
<dbReference type="Gene3D" id="1.20.1260.10">
    <property type="match status" value="1"/>
</dbReference>
<dbReference type="Proteomes" id="UP001404845">
    <property type="component" value="Unassembled WGS sequence"/>
</dbReference>
<accession>A0ABU9ZA24</accession>
<organism evidence="3 4">
    <name type="scientific">Methylorubrum rhodesianum</name>
    <dbReference type="NCBI Taxonomy" id="29427"/>
    <lineage>
        <taxon>Bacteria</taxon>
        <taxon>Pseudomonadati</taxon>
        <taxon>Pseudomonadota</taxon>
        <taxon>Alphaproteobacteria</taxon>
        <taxon>Hyphomicrobiales</taxon>
        <taxon>Methylobacteriaceae</taxon>
        <taxon>Methylorubrum</taxon>
    </lineage>
</organism>